<gene>
    <name evidence="1" type="ORF">NC653_012949</name>
</gene>
<dbReference type="EMBL" id="JAQIZT010000005">
    <property type="protein sequence ID" value="KAJ6996203.1"/>
    <property type="molecule type" value="Genomic_DNA"/>
</dbReference>
<dbReference type="Proteomes" id="UP001164929">
    <property type="component" value="Chromosome 5"/>
</dbReference>
<accession>A0AAD6QT80</accession>
<evidence type="ECO:0000313" key="2">
    <source>
        <dbReference type="Proteomes" id="UP001164929"/>
    </source>
</evidence>
<protein>
    <submittedName>
        <fullName evidence="1">Uncharacterized protein</fullName>
    </submittedName>
</protein>
<organism evidence="1 2">
    <name type="scientific">Populus alba x Populus x berolinensis</name>
    <dbReference type="NCBI Taxonomy" id="444605"/>
    <lineage>
        <taxon>Eukaryota</taxon>
        <taxon>Viridiplantae</taxon>
        <taxon>Streptophyta</taxon>
        <taxon>Embryophyta</taxon>
        <taxon>Tracheophyta</taxon>
        <taxon>Spermatophyta</taxon>
        <taxon>Magnoliopsida</taxon>
        <taxon>eudicotyledons</taxon>
        <taxon>Gunneridae</taxon>
        <taxon>Pentapetalae</taxon>
        <taxon>rosids</taxon>
        <taxon>fabids</taxon>
        <taxon>Malpighiales</taxon>
        <taxon>Salicaceae</taxon>
        <taxon>Saliceae</taxon>
        <taxon>Populus</taxon>
    </lineage>
</organism>
<dbReference type="AlphaFoldDB" id="A0AAD6QT80"/>
<name>A0AAD6QT80_9ROSI</name>
<sequence>MEITARYNGRAIVRKWLYSKGQKGENMGGSVWLLKGGRKKEGIFGCFKLARSPFIVKEISNGQTTHDPFPSQQKVESV</sequence>
<evidence type="ECO:0000313" key="1">
    <source>
        <dbReference type="EMBL" id="KAJ6996203.1"/>
    </source>
</evidence>
<keyword evidence="2" id="KW-1185">Reference proteome</keyword>
<proteinExistence type="predicted"/>
<comment type="caution">
    <text evidence="1">The sequence shown here is derived from an EMBL/GenBank/DDBJ whole genome shotgun (WGS) entry which is preliminary data.</text>
</comment>
<reference evidence="1" key="1">
    <citation type="journal article" date="2023" name="Mol. Ecol. Resour.">
        <title>Chromosome-level genome assembly of a triploid poplar Populus alba 'Berolinensis'.</title>
        <authorList>
            <person name="Chen S."/>
            <person name="Yu Y."/>
            <person name="Wang X."/>
            <person name="Wang S."/>
            <person name="Zhang T."/>
            <person name="Zhou Y."/>
            <person name="He R."/>
            <person name="Meng N."/>
            <person name="Wang Y."/>
            <person name="Liu W."/>
            <person name="Liu Z."/>
            <person name="Liu J."/>
            <person name="Guo Q."/>
            <person name="Huang H."/>
            <person name="Sederoff R.R."/>
            <person name="Wang G."/>
            <person name="Qu G."/>
            <person name="Chen S."/>
        </authorList>
    </citation>
    <scope>NUCLEOTIDE SEQUENCE</scope>
    <source>
        <strain evidence="1">SC-2020</strain>
    </source>
</reference>